<proteinExistence type="predicted"/>
<evidence type="ECO:0000313" key="4">
    <source>
        <dbReference type="Proteomes" id="UP001189429"/>
    </source>
</evidence>
<gene>
    <name evidence="3" type="ORF">PCOR1329_LOCUS5494</name>
</gene>
<keyword evidence="1" id="KW-0175">Coiled coil</keyword>
<keyword evidence="4" id="KW-1185">Reference proteome</keyword>
<feature type="compositionally biased region" description="Low complexity" evidence="2">
    <location>
        <begin position="375"/>
        <end position="388"/>
    </location>
</feature>
<sequence length="396" mass="42944">MPDSAVRPMFAEAPPALRPCTRWKCPALGWHAATGTGRSALNASAWHHQERLSAERAEQDTLRDRLRTELSGLVESASDVARQNVLQVIERVDAVSQLIHSERNVREAAKQGLERQIENLRESTEADRAARRAECGGISAQVEETGRLLLKEARAREALGERTHEDNARLAERVQALSRWQAEKGQELADQVTQAALKASQESLDSSRELVQMRADLEAMRAEGAARRGALEEALARHGAQIEDLSSGLALLSMGDSAAGPARWRSAVDERQHRAEERTQLLEAKQAQCALQLEELRLKADKAVSALERARLLQEKGSTSWTTAVVARPASSAGDLGASARRKQEDSDIPTVREGVDFEIPPGARSPTPGAAHRGPGSPGAKAGGPDPVESWKSHG</sequence>
<organism evidence="3 4">
    <name type="scientific">Prorocentrum cordatum</name>
    <dbReference type="NCBI Taxonomy" id="2364126"/>
    <lineage>
        <taxon>Eukaryota</taxon>
        <taxon>Sar</taxon>
        <taxon>Alveolata</taxon>
        <taxon>Dinophyceae</taxon>
        <taxon>Prorocentrales</taxon>
        <taxon>Prorocentraceae</taxon>
        <taxon>Prorocentrum</taxon>
    </lineage>
</organism>
<accession>A0ABN9PS82</accession>
<protein>
    <submittedName>
        <fullName evidence="3">Uncharacterized protein</fullName>
    </submittedName>
</protein>
<reference evidence="3" key="1">
    <citation type="submission" date="2023-10" db="EMBL/GenBank/DDBJ databases">
        <authorList>
            <person name="Chen Y."/>
            <person name="Shah S."/>
            <person name="Dougan E. K."/>
            <person name="Thang M."/>
            <person name="Chan C."/>
        </authorList>
    </citation>
    <scope>NUCLEOTIDE SEQUENCE [LARGE SCALE GENOMIC DNA]</scope>
</reference>
<evidence type="ECO:0000313" key="3">
    <source>
        <dbReference type="EMBL" id="CAK0796005.1"/>
    </source>
</evidence>
<name>A0ABN9PS82_9DINO</name>
<evidence type="ECO:0000256" key="2">
    <source>
        <dbReference type="SAM" id="MobiDB-lite"/>
    </source>
</evidence>
<dbReference type="Proteomes" id="UP001189429">
    <property type="component" value="Unassembled WGS sequence"/>
</dbReference>
<dbReference type="EMBL" id="CAUYUJ010001447">
    <property type="protein sequence ID" value="CAK0796005.1"/>
    <property type="molecule type" value="Genomic_DNA"/>
</dbReference>
<feature type="coiled-coil region" evidence="1">
    <location>
        <begin position="103"/>
        <end position="130"/>
    </location>
</feature>
<comment type="caution">
    <text evidence="3">The sequence shown here is derived from an EMBL/GenBank/DDBJ whole genome shotgun (WGS) entry which is preliminary data.</text>
</comment>
<feature type="region of interest" description="Disordered" evidence="2">
    <location>
        <begin position="331"/>
        <end position="396"/>
    </location>
</feature>
<evidence type="ECO:0000256" key="1">
    <source>
        <dbReference type="SAM" id="Coils"/>
    </source>
</evidence>